<reference evidence="6" key="1">
    <citation type="submission" date="2014-03" db="EMBL/GenBank/DDBJ databases">
        <authorList>
            <person name="Casaregola S."/>
        </authorList>
    </citation>
    <scope>NUCLEOTIDE SEQUENCE [LARGE SCALE GENOMIC DNA]</scope>
    <source>
        <strain evidence="6">CLIB 918</strain>
    </source>
</reference>
<keyword evidence="4" id="KW-0067">ATP-binding</keyword>
<dbReference type="AlphaFoldDB" id="A0A0J9XHD3"/>
<feature type="domain" description="Helicase C-terminal" evidence="5">
    <location>
        <begin position="212"/>
        <end position="391"/>
    </location>
</feature>
<dbReference type="OrthoDB" id="5600252at2759"/>
<evidence type="ECO:0000256" key="2">
    <source>
        <dbReference type="ARBA" id="ARBA00022801"/>
    </source>
</evidence>
<dbReference type="GO" id="GO:0005524">
    <property type="term" value="F:ATP binding"/>
    <property type="evidence" value="ECO:0007669"/>
    <property type="project" value="UniProtKB-KW"/>
</dbReference>
<dbReference type="InterPro" id="IPR007502">
    <property type="entry name" value="Helicase-assoc_dom"/>
</dbReference>
<dbReference type="PANTHER" id="PTHR18934">
    <property type="entry name" value="ATP-DEPENDENT RNA HELICASE"/>
    <property type="match status" value="1"/>
</dbReference>
<evidence type="ECO:0000259" key="5">
    <source>
        <dbReference type="PROSITE" id="PS51194"/>
    </source>
</evidence>
<gene>
    <name evidence="6" type="ORF">BN980_GECA16s02188g</name>
</gene>
<dbReference type="GO" id="GO:0004386">
    <property type="term" value="F:helicase activity"/>
    <property type="evidence" value="ECO:0007669"/>
    <property type="project" value="UniProtKB-KW"/>
</dbReference>
<evidence type="ECO:0000313" key="6">
    <source>
        <dbReference type="EMBL" id="CDO56736.1"/>
    </source>
</evidence>
<accession>A0A0J9XHD3</accession>
<dbReference type="EMBL" id="CCBN010000016">
    <property type="protein sequence ID" value="CDO56736.1"/>
    <property type="molecule type" value="Genomic_DNA"/>
</dbReference>
<dbReference type="InterPro" id="IPR001650">
    <property type="entry name" value="Helicase_C-like"/>
</dbReference>
<dbReference type="Gene3D" id="1.20.120.1080">
    <property type="match status" value="1"/>
</dbReference>
<proteinExistence type="predicted"/>
<protein>
    <submittedName>
        <fullName evidence="6">Similar to Saccharomyces cerevisiae YGL120C PRP43 RNA helicase in the DEAH-box family</fullName>
    </submittedName>
</protein>
<comment type="caution">
    <text evidence="6">The sequence shown here is derived from an EMBL/GenBank/DDBJ whole genome shotgun (WGS) entry which is preliminary data.</text>
</comment>
<dbReference type="SUPFAM" id="SSF52540">
    <property type="entry name" value="P-loop containing nucleoside triphosphate hydrolases"/>
    <property type="match status" value="1"/>
</dbReference>
<dbReference type="GO" id="GO:0016787">
    <property type="term" value="F:hydrolase activity"/>
    <property type="evidence" value="ECO:0007669"/>
    <property type="project" value="UniProtKB-KW"/>
</dbReference>
<evidence type="ECO:0000256" key="1">
    <source>
        <dbReference type="ARBA" id="ARBA00022741"/>
    </source>
</evidence>
<keyword evidence="7" id="KW-1185">Reference proteome</keyword>
<dbReference type="InterPro" id="IPR027417">
    <property type="entry name" value="P-loop_NTPase"/>
</dbReference>
<keyword evidence="1" id="KW-0547">Nucleotide-binding</keyword>
<sequence length="670" mass="75508">MSTQRSLVDQYKSSIQSVLKVSQILTIVGGVSVDKLTELPLLLHENSWSSGNGTIVVVSPYEHTVKRTCGRLVRFLRSELGHMAGFSIPFQSATSSITKIEYTTGELLLWEAMIDPLLTHRSVVILDQVHIRSLWMDALLGVLQKILPFRKDLKIVISLPSAAIEVSTQLATSFEGITFSTLEFGITDAKAPVETYYLSSPCTNYINKTLETISKVYGTVKNNEDDGGDILVFVPTKSDVEQVISRASNELQAKNAVFLPFYSAASIQQFQNIMSNDYVGEGIWRIIVATHVADEDYDLFAKGRIAFVIDAGFIEITETVLETRLRKQSLLPISVVRAETRRLMASNGDRVGKCYRLYTENYALQKLEKTDFPETFYKDLTEFTLRILSLGVPSIEMDFPFFGPRPARERLAHAVEKLFYLRAVNSKFKITEQGRRMADSHLPVMLARAVDSAYDYSCAQEMLAIAAMVLAGGIDSVFFDPSGKDERKQSKLEHEKFMVREGDFLTLLNVFDEFKHHSTAKWCKERYLNYRTLLRAQGIFTELCDYLEAQEIYKLSNETGRSKKLIEDRLCHCICQGFFLNAAKRTSPPDGAAEGVYYQLLNESIADDEGASVVPLHFTGVQDLSEEWVVYNELVEVAGPISSVRWHLRGVTGVKSAWLLDTGFYNETRQ</sequence>
<evidence type="ECO:0000256" key="4">
    <source>
        <dbReference type="ARBA" id="ARBA00022840"/>
    </source>
</evidence>
<name>A0A0J9XHD3_GEOCN</name>
<dbReference type="GO" id="GO:0003723">
    <property type="term" value="F:RNA binding"/>
    <property type="evidence" value="ECO:0007669"/>
    <property type="project" value="TreeGrafter"/>
</dbReference>
<dbReference type="PANTHER" id="PTHR18934:SF99">
    <property type="entry name" value="ATP-DEPENDENT RNA HELICASE DHX37-RELATED"/>
    <property type="match status" value="1"/>
</dbReference>
<keyword evidence="2" id="KW-0378">Hydrolase</keyword>
<evidence type="ECO:0000313" key="7">
    <source>
        <dbReference type="Proteomes" id="UP000242525"/>
    </source>
</evidence>
<evidence type="ECO:0000256" key="3">
    <source>
        <dbReference type="ARBA" id="ARBA00022806"/>
    </source>
</evidence>
<keyword evidence="3 6" id="KW-0347">Helicase</keyword>
<dbReference type="SMART" id="SM00847">
    <property type="entry name" value="HA2"/>
    <property type="match status" value="1"/>
</dbReference>
<dbReference type="Proteomes" id="UP000242525">
    <property type="component" value="Unassembled WGS sequence"/>
</dbReference>
<dbReference type="Gene3D" id="3.40.50.300">
    <property type="entry name" value="P-loop containing nucleotide triphosphate hydrolases"/>
    <property type="match status" value="2"/>
</dbReference>
<dbReference type="PROSITE" id="PS51194">
    <property type="entry name" value="HELICASE_CTER"/>
    <property type="match status" value="1"/>
</dbReference>
<organism evidence="6 7">
    <name type="scientific">Geotrichum candidum</name>
    <name type="common">Oospora lactis</name>
    <name type="synonym">Dipodascus geotrichum</name>
    <dbReference type="NCBI Taxonomy" id="1173061"/>
    <lineage>
        <taxon>Eukaryota</taxon>
        <taxon>Fungi</taxon>
        <taxon>Dikarya</taxon>
        <taxon>Ascomycota</taxon>
        <taxon>Saccharomycotina</taxon>
        <taxon>Dipodascomycetes</taxon>
        <taxon>Dipodascales</taxon>
        <taxon>Dipodascaceae</taxon>
        <taxon>Geotrichum</taxon>
    </lineage>
</organism>
<dbReference type="STRING" id="1173061.A0A0J9XHD3"/>